<feature type="region of interest" description="Disordered" evidence="1">
    <location>
        <begin position="976"/>
        <end position="996"/>
    </location>
</feature>
<feature type="compositionally biased region" description="Basic residues" evidence="1">
    <location>
        <begin position="863"/>
        <end position="872"/>
    </location>
</feature>
<feature type="compositionally biased region" description="Polar residues" evidence="1">
    <location>
        <begin position="580"/>
        <end position="596"/>
    </location>
</feature>
<feature type="region of interest" description="Disordered" evidence="1">
    <location>
        <begin position="479"/>
        <end position="499"/>
    </location>
</feature>
<reference evidence="3" key="1">
    <citation type="submission" date="2018-05" db="EMBL/GenBank/DDBJ databases">
        <title>Draft genome sequence of Stemphylium lycopersici strain CIDEFI 213.</title>
        <authorList>
            <person name="Medina R."/>
            <person name="Franco M.E.E."/>
            <person name="Lucentini C.G."/>
            <person name="Saparrat M.C.N."/>
            <person name="Balatti P.A."/>
        </authorList>
    </citation>
    <scope>NUCLEOTIDE SEQUENCE [LARGE SCALE GENOMIC DNA]</scope>
    <source>
        <strain evidence="3">CIDEFI 213</strain>
    </source>
</reference>
<feature type="compositionally biased region" description="Polar residues" evidence="1">
    <location>
        <begin position="558"/>
        <end position="567"/>
    </location>
</feature>
<dbReference type="AlphaFoldDB" id="A0A364N554"/>
<name>A0A364N554_STELY</name>
<feature type="region of interest" description="Disordered" evidence="1">
    <location>
        <begin position="557"/>
        <end position="622"/>
    </location>
</feature>
<accession>A0A364N554</accession>
<protein>
    <submittedName>
        <fullName evidence="2">Uncharacterized protein</fullName>
    </submittedName>
</protein>
<evidence type="ECO:0000313" key="2">
    <source>
        <dbReference type="EMBL" id="RAR12225.1"/>
    </source>
</evidence>
<keyword evidence="3" id="KW-1185">Reference proteome</keyword>
<evidence type="ECO:0000313" key="3">
    <source>
        <dbReference type="Proteomes" id="UP000249619"/>
    </source>
</evidence>
<feature type="compositionally biased region" description="Basic residues" evidence="1">
    <location>
        <begin position="804"/>
        <end position="814"/>
    </location>
</feature>
<dbReference type="Proteomes" id="UP000249619">
    <property type="component" value="Unassembled WGS sequence"/>
</dbReference>
<comment type="caution">
    <text evidence="2">The sequence shown here is derived from an EMBL/GenBank/DDBJ whole genome shotgun (WGS) entry which is preliminary data.</text>
</comment>
<feature type="region of interest" description="Disordered" evidence="1">
    <location>
        <begin position="294"/>
        <end position="321"/>
    </location>
</feature>
<feature type="region of interest" description="Disordered" evidence="1">
    <location>
        <begin position="705"/>
        <end position="754"/>
    </location>
</feature>
<gene>
    <name evidence="2" type="ORF">DDE83_004231</name>
</gene>
<organism evidence="2 3">
    <name type="scientific">Stemphylium lycopersici</name>
    <name type="common">Tomato gray leaf spot disease fungus</name>
    <name type="synonym">Thyrospora lycopersici</name>
    <dbReference type="NCBI Taxonomy" id="183478"/>
    <lineage>
        <taxon>Eukaryota</taxon>
        <taxon>Fungi</taxon>
        <taxon>Dikarya</taxon>
        <taxon>Ascomycota</taxon>
        <taxon>Pezizomycotina</taxon>
        <taxon>Dothideomycetes</taxon>
        <taxon>Pleosporomycetidae</taxon>
        <taxon>Pleosporales</taxon>
        <taxon>Pleosporineae</taxon>
        <taxon>Pleosporaceae</taxon>
        <taxon>Stemphylium</taxon>
    </lineage>
</organism>
<feature type="compositionally biased region" description="Basic and acidic residues" evidence="1">
    <location>
        <begin position="847"/>
        <end position="862"/>
    </location>
</feature>
<dbReference type="STRING" id="183478.A0A364N554"/>
<sequence length="996" mass="110898">MHKTTTQTEGITIRALCAVVDKLPAPRPWANSTSAYKDELSRRSIVPPVAGTGFEGIAYSSHASDASVLSSEGLSPSETGAIDFIIAEHSVKNARHRDILRLPLANTVFQTGMPTTMFLSDWKTISLAGDLKMISKTNISQHGIRLLGRNSSWKTESALSIPLLPLTVPRLVEGCMGNIIRRIVDSDGKSVQASSELENVVPRFFASRGQPAQSTVAWALVIPGALKDIISARTEELLSIRHEDAVSTKPEHLWECLWSSDPPIWNKIVSQALSEGARLHRVLSGGGGWGKKAGLLSLDPVPNNGPAESSSGSDPEDFESTLTPVVRDGDAIQFFISPKSDLTQEATESDNYETVANIPQLQKSWGWELGTVPSTMDSIPGESWQHKPTDKDRTAVLAGSFGALTEGAMTLSRFRQTAQGGSIDTSTIDVPFSRFWAINIASRHGETVKPKPTNSKPYAKYQKKLKEYRGTYTLKFGQKDVKGDGKEKDPIDTPSTPLQQEHFKYDSGVSAVHRPVSTAQSPSRASALGNSKPTLLRMDPFQKLPGGLSIHQLVPTRKFSSTRSMQDSDAESAPLHPGSLTANAEGSQSELQSSKLKISHSRVRDLSASGNNDPRPPPSSTIPELAQALRITGVRVFGRLSVRTAKAILRELRKGFDKQNAQYQAVMSARHGQASRTERGPKISRIKTGVAKPSRDAGLIRRVSTEEKAEPVRSQEKIGGTNSASKKKGTARKVAKAKNASKKGSKEQPPIRKMAVKTANTPEALSKTFRILYFQFTCLVEEAGAAIVSIRLRRLGANLQQQQPRRRPSMRKRGSLRDSFTKLRADIRRRARQLLSTRGPVIVKYPVRERTPDPPRRRTRYQERRRRSRIRKRRRRLRLMRGHSAPKARIVKTKPRVRRRARLVPKVRRVKITPNVSRLRSWPKPLELRRQGLERYLSSSPRGRGRFVYRFHPVSWIWNERSVRVAQKKRLEKRRRLREEKESEFTKTVESWLGGG</sequence>
<feature type="compositionally biased region" description="Basic and acidic residues" evidence="1">
    <location>
        <begin position="479"/>
        <end position="491"/>
    </location>
</feature>
<evidence type="ECO:0000256" key="1">
    <source>
        <dbReference type="SAM" id="MobiDB-lite"/>
    </source>
</evidence>
<feature type="compositionally biased region" description="Basic and acidic residues" evidence="1">
    <location>
        <begin position="977"/>
        <end position="987"/>
    </location>
</feature>
<feature type="compositionally biased region" description="Polar residues" evidence="1">
    <location>
        <begin position="517"/>
        <end position="533"/>
    </location>
</feature>
<feature type="region of interest" description="Disordered" evidence="1">
    <location>
        <begin position="513"/>
        <end position="540"/>
    </location>
</feature>
<dbReference type="EMBL" id="QGDH01000051">
    <property type="protein sequence ID" value="RAR12225.1"/>
    <property type="molecule type" value="Genomic_DNA"/>
</dbReference>
<feature type="compositionally biased region" description="Basic and acidic residues" evidence="1">
    <location>
        <begin position="705"/>
        <end position="716"/>
    </location>
</feature>
<feature type="compositionally biased region" description="Basic residues" evidence="1">
    <location>
        <begin position="725"/>
        <end position="743"/>
    </location>
</feature>
<feature type="region of interest" description="Disordered" evidence="1">
    <location>
        <begin position="799"/>
        <end position="818"/>
    </location>
</feature>
<feature type="region of interest" description="Disordered" evidence="1">
    <location>
        <begin position="847"/>
        <end position="872"/>
    </location>
</feature>
<proteinExistence type="predicted"/>